<reference evidence="1" key="1">
    <citation type="submission" date="2015-11" db="EMBL/GenBank/DDBJ databases">
        <authorList>
            <consortium name="International Coturnix japonica Genome Analysis Consortium"/>
            <person name="Warren W."/>
            <person name="Burt D.W."/>
            <person name="Antin P.B."/>
            <person name="Lanford R."/>
            <person name="Gros J."/>
            <person name="Wilson R.K."/>
        </authorList>
    </citation>
    <scope>NUCLEOTIDE SEQUENCE [LARGE SCALE GENOMIC DNA]</scope>
</reference>
<protein>
    <submittedName>
        <fullName evidence="1">Uncharacterized protein</fullName>
    </submittedName>
</protein>
<keyword evidence="2" id="KW-1185">Reference proteome</keyword>
<sequence>MCNFRSVVSMSKILSGVRISTKRIDGHVSEMEVGAVRSGFFLMHGRSLTVNLQTYDKVIRWGEEKKKACRISNLNRSESQDMSKKKA</sequence>
<reference evidence="1" key="2">
    <citation type="submission" date="2025-08" db="UniProtKB">
        <authorList>
            <consortium name="Ensembl"/>
        </authorList>
    </citation>
    <scope>IDENTIFICATION</scope>
</reference>
<dbReference type="Ensembl" id="ENSCJPT00005014195.1">
    <property type="protein sequence ID" value="ENSCJPP00005009514.1"/>
    <property type="gene ID" value="ENSCJPG00005008346.1"/>
</dbReference>
<dbReference type="AlphaFoldDB" id="A0A8C2T7I3"/>
<dbReference type="Proteomes" id="UP000694412">
    <property type="component" value="Chromosome 8"/>
</dbReference>
<proteinExistence type="predicted"/>
<reference evidence="1" key="3">
    <citation type="submission" date="2025-09" db="UniProtKB">
        <authorList>
            <consortium name="Ensembl"/>
        </authorList>
    </citation>
    <scope>IDENTIFICATION</scope>
</reference>
<evidence type="ECO:0000313" key="2">
    <source>
        <dbReference type="Proteomes" id="UP000694412"/>
    </source>
</evidence>
<evidence type="ECO:0000313" key="1">
    <source>
        <dbReference type="Ensembl" id="ENSCJPP00005009514.1"/>
    </source>
</evidence>
<name>A0A8C2T7I3_COTJA</name>
<accession>A0A8C2T7I3</accession>
<organism evidence="1 2">
    <name type="scientific">Coturnix japonica</name>
    <name type="common">Japanese quail</name>
    <name type="synonym">Coturnix coturnix japonica</name>
    <dbReference type="NCBI Taxonomy" id="93934"/>
    <lineage>
        <taxon>Eukaryota</taxon>
        <taxon>Metazoa</taxon>
        <taxon>Chordata</taxon>
        <taxon>Craniata</taxon>
        <taxon>Vertebrata</taxon>
        <taxon>Euteleostomi</taxon>
        <taxon>Archelosauria</taxon>
        <taxon>Archosauria</taxon>
        <taxon>Dinosauria</taxon>
        <taxon>Saurischia</taxon>
        <taxon>Theropoda</taxon>
        <taxon>Coelurosauria</taxon>
        <taxon>Aves</taxon>
        <taxon>Neognathae</taxon>
        <taxon>Galloanserae</taxon>
        <taxon>Galliformes</taxon>
        <taxon>Phasianidae</taxon>
        <taxon>Perdicinae</taxon>
        <taxon>Coturnix</taxon>
    </lineage>
</organism>